<keyword evidence="2" id="KW-1185">Reference proteome</keyword>
<sequence>MPRNYTRKPLIAPGQRPSWMNLLEQSKMVSILSGKQPLFLAAFLFTAPQDSPVSSVGRKSVLSSDIEKALAVRLYLSRIGFGLTPNSIRKYAFNYVATRGYNFNIWLGKTGFMDS</sequence>
<dbReference type="EMBL" id="JARBHB010000003">
    <property type="protein sequence ID" value="KAJ8888951.1"/>
    <property type="molecule type" value="Genomic_DNA"/>
</dbReference>
<gene>
    <name evidence="1" type="ORF">PR048_008445</name>
</gene>
<reference evidence="1 2" key="1">
    <citation type="submission" date="2023-02" db="EMBL/GenBank/DDBJ databases">
        <title>LHISI_Scaffold_Assembly.</title>
        <authorList>
            <person name="Stuart O.P."/>
            <person name="Cleave R."/>
            <person name="Magrath M.J.L."/>
            <person name="Mikheyev A.S."/>
        </authorList>
    </citation>
    <scope>NUCLEOTIDE SEQUENCE [LARGE SCALE GENOMIC DNA]</scope>
    <source>
        <strain evidence="1">Daus_M_001</strain>
        <tissue evidence="1">Leg muscle</tissue>
    </source>
</reference>
<organism evidence="1 2">
    <name type="scientific">Dryococelus australis</name>
    <dbReference type="NCBI Taxonomy" id="614101"/>
    <lineage>
        <taxon>Eukaryota</taxon>
        <taxon>Metazoa</taxon>
        <taxon>Ecdysozoa</taxon>
        <taxon>Arthropoda</taxon>
        <taxon>Hexapoda</taxon>
        <taxon>Insecta</taxon>
        <taxon>Pterygota</taxon>
        <taxon>Neoptera</taxon>
        <taxon>Polyneoptera</taxon>
        <taxon>Phasmatodea</taxon>
        <taxon>Verophasmatodea</taxon>
        <taxon>Anareolatae</taxon>
        <taxon>Phasmatidae</taxon>
        <taxon>Eurycanthinae</taxon>
        <taxon>Dryococelus</taxon>
    </lineage>
</organism>
<evidence type="ECO:0000313" key="2">
    <source>
        <dbReference type="Proteomes" id="UP001159363"/>
    </source>
</evidence>
<protein>
    <submittedName>
        <fullName evidence="1">Uncharacterized protein</fullName>
    </submittedName>
</protein>
<accession>A0ABQ9HXX4</accession>
<name>A0ABQ9HXX4_9NEOP</name>
<dbReference type="Proteomes" id="UP001159363">
    <property type="component" value="Chromosome 3"/>
</dbReference>
<proteinExistence type="predicted"/>
<comment type="caution">
    <text evidence="1">The sequence shown here is derived from an EMBL/GenBank/DDBJ whole genome shotgun (WGS) entry which is preliminary data.</text>
</comment>
<evidence type="ECO:0000313" key="1">
    <source>
        <dbReference type="EMBL" id="KAJ8888951.1"/>
    </source>
</evidence>